<gene>
    <name evidence="2" type="ORF">GCM10023307_37350</name>
</gene>
<feature type="transmembrane region" description="Helical" evidence="1">
    <location>
        <begin position="86"/>
        <end position="119"/>
    </location>
</feature>
<keyword evidence="1" id="KW-1133">Transmembrane helix</keyword>
<feature type="transmembrane region" description="Helical" evidence="1">
    <location>
        <begin position="7"/>
        <end position="29"/>
    </location>
</feature>
<dbReference type="RefSeq" id="WP_345304887.1">
    <property type="nucleotide sequence ID" value="NZ_BAABJE010000030.1"/>
</dbReference>
<keyword evidence="3" id="KW-1185">Reference proteome</keyword>
<dbReference type="Proteomes" id="UP001499959">
    <property type="component" value="Unassembled WGS sequence"/>
</dbReference>
<keyword evidence="1" id="KW-0472">Membrane</keyword>
<dbReference type="PANTHER" id="PTHR39165:SF1">
    <property type="entry name" value="DUF456 DOMAIN-CONTAINING PROTEIN"/>
    <property type="match status" value="1"/>
</dbReference>
<sequence>MEQQVLFYILAAVLIVVGLLGVILPALPGLPLVYGGMLLAAWTDGFERISVITLVVLGILTLLSLLIDFIATAMGAKRVGASRWAVVGAAVGTIAGLFFGFVGVFVAPFIGAVVGELLYRRKMSGNDLGDAAKIGLGTWLGIIFGVVVKLTLGFAMLGLFFFAWFF</sequence>
<dbReference type="EMBL" id="BAABJE010000030">
    <property type="protein sequence ID" value="GAA4807162.1"/>
    <property type="molecule type" value="Genomic_DNA"/>
</dbReference>
<dbReference type="InterPro" id="IPR007403">
    <property type="entry name" value="DUF456"/>
</dbReference>
<name>A0ABP9CB32_9GAMM</name>
<evidence type="ECO:0000313" key="3">
    <source>
        <dbReference type="Proteomes" id="UP001499959"/>
    </source>
</evidence>
<keyword evidence="1" id="KW-0812">Transmembrane</keyword>
<proteinExistence type="predicted"/>
<dbReference type="Pfam" id="PF04306">
    <property type="entry name" value="DUF456"/>
    <property type="match status" value="1"/>
</dbReference>
<reference evidence="3" key="1">
    <citation type="journal article" date="2019" name="Int. J. Syst. Evol. Microbiol.">
        <title>The Global Catalogue of Microorganisms (GCM) 10K type strain sequencing project: providing services to taxonomists for standard genome sequencing and annotation.</title>
        <authorList>
            <consortium name="The Broad Institute Genomics Platform"/>
            <consortium name="The Broad Institute Genome Sequencing Center for Infectious Disease"/>
            <person name="Wu L."/>
            <person name="Ma J."/>
        </authorList>
    </citation>
    <scope>NUCLEOTIDE SEQUENCE [LARGE SCALE GENOMIC DNA]</scope>
    <source>
        <strain evidence="3">JCM 18204</strain>
    </source>
</reference>
<comment type="caution">
    <text evidence="2">The sequence shown here is derived from an EMBL/GenBank/DDBJ whole genome shotgun (WGS) entry which is preliminary data.</text>
</comment>
<evidence type="ECO:0000256" key="1">
    <source>
        <dbReference type="SAM" id="Phobius"/>
    </source>
</evidence>
<dbReference type="PANTHER" id="PTHR39165">
    <property type="entry name" value="IG HYPOTHETICAL 17883"/>
    <property type="match status" value="1"/>
</dbReference>
<feature type="transmembrane region" description="Helical" evidence="1">
    <location>
        <begin position="49"/>
        <end position="74"/>
    </location>
</feature>
<evidence type="ECO:0000313" key="2">
    <source>
        <dbReference type="EMBL" id="GAA4807162.1"/>
    </source>
</evidence>
<protein>
    <submittedName>
        <fullName evidence="2">DUF456 domain-containing protein</fullName>
    </submittedName>
</protein>
<accession>A0ABP9CB32</accession>
<feature type="transmembrane region" description="Helical" evidence="1">
    <location>
        <begin position="139"/>
        <end position="165"/>
    </location>
</feature>
<organism evidence="2 3">
    <name type="scientific">Lysobacter hankyongensis</name>
    <dbReference type="NCBI Taxonomy" id="1176535"/>
    <lineage>
        <taxon>Bacteria</taxon>
        <taxon>Pseudomonadati</taxon>
        <taxon>Pseudomonadota</taxon>
        <taxon>Gammaproteobacteria</taxon>
        <taxon>Lysobacterales</taxon>
        <taxon>Lysobacteraceae</taxon>
        <taxon>Lysobacter</taxon>
    </lineage>
</organism>